<evidence type="ECO:0000256" key="1">
    <source>
        <dbReference type="ARBA" id="ARBA00008056"/>
    </source>
</evidence>
<sequence length="344" mass="38132">MASQISQSPPAPPSVRDIAAEGKPVVSATLPVLSLGRLRAGEAAENAKLLEACNTYGFFYLDLSPYPELLADWVAMLSFAENYFGQPIDDKMKDSWGSDTNGYEAVGTSAGATLTEVDAYESLKISEAEMRDGKVAVSSPLAHEHSELFFRFIRSARGIAMMLLERLSDQLGQTGLSRLENYHAEDKPSLSTLSMFRYPKHQPGASGVGHNKHTDLGTFTFLLARQWGLQVLSPDTDSWAFVAPRPNHALINVGDSLRFISGFRLASVVHRVLPVQETQHEDRYSIAYFLRMSNDVEYRDGSGELWSAQKWHDFKFETFRSPLGSDMSLQALTGGMEKDDRLVV</sequence>
<protein>
    <submittedName>
        <fullName evidence="4">Fe2OG dioxygenase domain-containing protein</fullName>
    </submittedName>
</protein>
<dbReference type="Pfam" id="PF14226">
    <property type="entry name" value="DIOX_N"/>
    <property type="match status" value="1"/>
</dbReference>
<dbReference type="Proteomes" id="UP001465668">
    <property type="component" value="Unassembled WGS sequence"/>
</dbReference>
<dbReference type="Gene3D" id="2.60.120.330">
    <property type="entry name" value="B-lactam Antibiotic, Isopenicillin N Synthase, Chain"/>
    <property type="match status" value="1"/>
</dbReference>
<dbReference type="PANTHER" id="PTHR47990">
    <property type="entry name" value="2-OXOGLUTARATE (2OG) AND FE(II)-DEPENDENT OXYGENASE SUPERFAMILY PROTEIN-RELATED"/>
    <property type="match status" value="1"/>
</dbReference>
<dbReference type="InterPro" id="IPR005123">
    <property type="entry name" value="Oxoglu/Fe-dep_dioxygenase_dom"/>
</dbReference>
<comment type="similarity">
    <text evidence="1 2">Belongs to the iron/ascorbate-dependent oxidoreductase family.</text>
</comment>
<dbReference type="InterPro" id="IPR050231">
    <property type="entry name" value="Iron_ascorbate_oxido_reductase"/>
</dbReference>
<name>A0ABR2XZ67_9PEZI</name>
<dbReference type="InterPro" id="IPR026992">
    <property type="entry name" value="DIOX_N"/>
</dbReference>
<dbReference type="InterPro" id="IPR044861">
    <property type="entry name" value="IPNS-like_FE2OG_OXY"/>
</dbReference>
<evidence type="ECO:0000313" key="4">
    <source>
        <dbReference type="EMBL" id="KAK9779089.1"/>
    </source>
</evidence>
<reference evidence="4 5" key="1">
    <citation type="submission" date="2024-02" db="EMBL/GenBank/DDBJ databases">
        <title>First draft genome assembly of two strains of Seiridium cardinale.</title>
        <authorList>
            <person name="Emiliani G."/>
            <person name="Scali E."/>
        </authorList>
    </citation>
    <scope>NUCLEOTIDE SEQUENCE [LARGE SCALE GENOMIC DNA]</scope>
    <source>
        <strain evidence="4 5">BM-138-000479</strain>
    </source>
</reference>
<keyword evidence="2" id="KW-0408">Iron</keyword>
<keyword evidence="4" id="KW-0223">Dioxygenase</keyword>
<accession>A0ABR2XZ67</accession>
<evidence type="ECO:0000313" key="5">
    <source>
        <dbReference type="Proteomes" id="UP001465668"/>
    </source>
</evidence>
<dbReference type="GO" id="GO:0051213">
    <property type="term" value="F:dioxygenase activity"/>
    <property type="evidence" value="ECO:0007669"/>
    <property type="project" value="UniProtKB-KW"/>
</dbReference>
<dbReference type="PROSITE" id="PS51471">
    <property type="entry name" value="FE2OG_OXY"/>
    <property type="match status" value="1"/>
</dbReference>
<keyword evidence="2" id="KW-0479">Metal-binding</keyword>
<feature type="domain" description="Fe2OG dioxygenase" evidence="3">
    <location>
        <begin position="188"/>
        <end position="292"/>
    </location>
</feature>
<dbReference type="SUPFAM" id="SSF51197">
    <property type="entry name" value="Clavaminate synthase-like"/>
    <property type="match status" value="1"/>
</dbReference>
<proteinExistence type="inferred from homology"/>
<keyword evidence="2" id="KW-0560">Oxidoreductase</keyword>
<evidence type="ECO:0000256" key="2">
    <source>
        <dbReference type="RuleBase" id="RU003682"/>
    </source>
</evidence>
<evidence type="ECO:0000259" key="3">
    <source>
        <dbReference type="PROSITE" id="PS51471"/>
    </source>
</evidence>
<keyword evidence="5" id="KW-1185">Reference proteome</keyword>
<comment type="caution">
    <text evidence="4">The sequence shown here is derived from an EMBL/GenBank/DDBJ whole genome shotgun (WGS) entry which is preliminary data.</text>
</comment>
<organism evidence="4 5">
    <name type="scientific">Seiridium cardinale</name>
    <dbReference type="NCBI Taxonomy" id="138064"/>
    <lineage>
        <taxon>Eukaryota</taxon>
        <taxon>Fungi</taxon>
        <taxon>Dikarya</taxon>
        <taxon>Ascomycota</taxon>
        <taxon>Pezizomycotina</taxon>
        <taxon>Sordariomycetes</taxon>
        <taxon>Xylariomycetidae</taxon>
        <taxon>Amphisphaeriales</taxon>
        <taxon>Sporocadaceae</taxon>
        <taxon>Seiridium</taxon>
    </lineage>
</organism>
<dbReference type="EMBL" id="JARVKM010000012">
    <property type="protein sequence ID" value="KAK9779089.1"/>
    <property type="molecule type" value="Genomic_DNA"/>
</dbReference>
<gene>
    <name evidence="4" type="ORF">SCAR479_03956</name>
</gene>
<dbReference type="InterPro" id="IPR027443">
    <property type="entry name" value="IPNS-like_sf"/>
</dbReference>
<dbReference type="Pfam" id="PF03171">
    <property type="entry name" value="2OG-FeII_Oxy"/>
    <property type="match status" value="1"/>
</dbReference>